<evidence type="ECO:0000313" key="1">
    <source>
        <dbReference type="EMBL" id="GII42439.1"/>
    </source>
</evidence>
<evidence type="ECO:0000313" key="2">
    <source>
        <dbReference type="Proteomes" id="UP000622547"/>
    </source>
</evidence>
<protein>
    <submittedName>
        <fullName evidence="1">Uncharacterized protein</fullName>
    </submittedName>
</protein>
<comment type="caution">
    <text evidence="1">The sequence shown here is derived from an EMBL/GenBank/DDBJ whole genome shotgun (WGS) entry which is preliminary data.</text>
</comment>
<organism evidence="1 2">
    <name type="scientific">Planotetraspora phitsanulokensis</name>
    <dbReference type="NCBI Taxonomy" id="575192"/>
    <lineage>
        <taxon>Bacteria</taxon>
        <taxon>Bacillati</taxon>
        <taxon>Actinomycetota</taxon>
        <taxon>Actinomycetes</taxon>
        <taxon>Streptosporangiales</taxon>
        <taxon>Streptosporangiaceae</taxon>
        <taxon>Planotetraspora</taxon>
    </lineage>
</organism>
<dbReference type="EMBL" id="BOOP01000043">
    <property type="protein sequence ID" value="GII42439.1"/>
    <property type="molecule type" value="Genomic_DNA"/>
</dbReference>
<reference evidence="1 2" key="1">
    <citation type="submission" date="2021-01" db="EMBL/GenBank/DDBJ databases">
        <title>Whole genome shotgun sequence of Planotetraspora phitsanulokensis NBRC 104273.</title>
        <authorList>
            <person name="Komaki H."/>
            <person name="Tamura T."/>
        </authorList>
    </citation>
    <scope>NUCLEOTIDE SEQUENCE [LARGE SCALE GENOMIC DNA]</scope>
    <source>
        <strain evidence="1 2">NBRC 104273</strain>
    </source>
</reference>
<keyword evidence="2" id="KW-1185">Reference proteome</keyword>
<dbReference type="AlphaFoldDB" id="A0A8J3XIJ9"/>
<dbReference type="Proteomes" id="UP000622547">
    <property type="component" value="Unassembled WGS sequence"/>
</dbReference>
<sequence length="53" mass="5793">MFTMVPSSTTINWAMAMNARAFQRRGSGWTWAVSGMEKLTNDVGKAKLQVNGG</sequence>
<accession>A0A8J3XIJ9</accession>
<proteinExistence type="predicted"/>
<gene>
    <name evidence="1" type="ORF">Pph01_74420</name>
</gene>
<name>A0A8J3XIJ9_9ACTN</name>